<protein>
    <submittedName>
        <fullName evidence="2">Uncharacterized protein</fullName>
    </submittedName>
</protein>
<name>A0A7U9DQL6_STRLI</name>
<evidence type="ECO:0000256" key="1">
    <source>
        <dbReference type="SAM" id="MobiDB-lite"/>
    </source>
</evidence>
<reference evidence="3" key="1">
    <citation type="journal article" date="2013" name="Genome Biol. Evol.">
        <title>The genome sequence of Streptomyces lividans 66 reveals a novel tRNA-dependent peptide biosynthetic system within a metal-related genomic island.</title>
        <authorList>
            <person name="Cruz-Morales P."/>
            <person name="Vijgenboom E."/>
            <person name="Iruegas-Bocardo F."/>
            <person name="Girard G."/>
            <person name="Yanez-Guerra L.A."/>
            <person name="Ramos-Aboites H.E."/>
            <person name="Pernodet J.L."/>
            <person name="Anne J."/>
            <person name="van Wezel G.P."/>
            <person name="Barona-Gomez F."/>
        </authorList>
    </citation>
    <scope>NUCLEOTIDE SEQUENCE [LARGE SCALE GENOMIC DNA]</scope>
    <source>
        <strain evidence="3">1326</strain>
    </source>
</reference>
<gene>
    <name evidence="2" type="ORF">SLI_1189</name>
</gene>
<evidence type="ECO:0000313" key="2">
    <source>
        <dbReference type="EMBL" id="EOY45906.1"/>
    </source>
</evidence>
<proteinExistence type="predicted"/>
<evidence type="ECO:0000313" key="3">
    <source>
        <dbReference type="Proteomes" id="UP000014062"/>
    </source>
</evidence>
<sequence>MSPRTPYVSGHPRGLPTPVSCPAPGARSSVGRNAVRTRWRRKLVRKQAVVNRLVP</sequence>
<dbReference type="Proteomes" id="UP000014062">
    <property type="component" value="Chromosome"/>
</dbReference>
<organism evidence="2 3">
    <name type="scientific">Streptomyces lividans 1326</name>
    <dbReference type="NCBI Taxonomy" id="1200984"/>
    <lineage>
        <taxon>Bacteria</taxon>
        <taxon>Bacillati</taxon>
        <taxon>Actinomycetota</taxon>
        <taxon>Actinomycetes</taxon>
        <taxon>Kitasatosporales</taxon>
        <taxon>Streptomycetaceae</taxon>
        <taxon>Streptomyces</taxon>
    </lineage>
</organism>
<dbReference type="EMBL" id="CM001889">
    <property type="protein sequence ID" value="EOY45906.1"/>
    <property type="molecule type" value="Genomic_DNA"/>
</dbReference>
<feature type="region of interest" description="Disordered" evidence="1">
    <location>
        <begin position="1"/>
        <end position="34"/>
    </location>
</feature>
<dbReference type="AlphaFoldDB" id="A0A7U9DQL6"/>
<accession>A0A7U9DQL6</accession>